<dbReference type="InterPro" id="IPR036259">
    <property type="entry name" value="MFS_trans_sf"/>
</dbReference>
<dbReference type="SUPFAM" id="SSF103473">
    <property type="entry name" value="MFS general substrate transporter"/>
    <property type="match status" value="1"/>
</dbReference>
<reference evidence="2 3" key="1">
    <citation type="submission" date="2020-08" db="EMBL/GenBank/DDBJ databases">
        <title>Genomic Encyclopedia of Type Strains, Phase IV (KMG-IV): sequencing the most valuable type-strain genomes for metagenomic binning, comparative biology and taxonomic classification.</title>
        <authorList>
            <person name="Goeker M."/>
        </authorList>
    </citation>
    <scope>NUCLEOTIDE SEQUENCE [LARGE SCALE GENOMIC DNA]</scope>
    <source>
        <strain evidence="2 3">DSM 23240</strain>
    </source>
</reference>
<accession>A0A840RVJ3</accession>
<keyword evidence="1" id="KW-1133">Transmembrane helix</keyword>
<feature type="transmembrane region" description="Helical" evidence="1">
    <location>
        <begin position="149"/>
        <end position="168"/>
    </location>
</feature>
<dbReference type="Gene3D" id="1.20.1720.10">
    <property type="entry name" value="Multidrug resistance protein D"/>
    <property type="match status" value="1"/>
</dbReference>
<evidence type="ECO:0008006" key="4">
    <source>
        <dbReference type="Google" id="ProtNLM"/>
    </source>
</evidence>
<keyword evidence="3" id="KW-1185">Reference proteome</keyword>
<feature type="transmembrane region" description="Helical" evidence="1">
    <location>
        <begin position="30"/>
        <end position="49"/>
    </location>
</feature>
<evidence type="ECO:0000313" key="2">
    <source>
        <dbReference type="EMBL" id="MBB5202657.1"/>
    </source>
</evidence>
<comment type="caution">
    <text evidence="2">The sequence shown here is derived from an EMBL/GenBank/DDBJ whole genome shotgun (WGS) entry which is preliminary data.</text>
</comment>
<protein>
    <recommendedName>
        <fullName evidence="4">Major facilitator superfamily (MFS) profile domain-containing protein</fullName>
    </recommendedName>
</protein>
<organism evidence="2 3">
    <name type="scientific">Glaciimonas immobilis</name>
    <dbReference type="NCBI Taxonomy" id="728004"/>
    <lineage>
        <taxon>Bacteria</taxon>
        <taxon>Pseudomonadati</taxon>
        <taxon>Pseudomonadota</taxon>
        <taxon>Betaproteobacteria</taxon>
        <taxon>Burkholderiales</taxon>
        <taxon>Oxalobacteraceae</taxon>
        <taxon>Glaciimonas</taxon>
    </lineage>
</organism>
<feature type="transmembrane region" description="Helical" evidence="1">
    <location>
        <begin position="87"/>
        <end position="110"/>
    </location>
</feature>
<dbReference type="AlphaFoldDB" id="A0A840RVJ3"/>
<dbReference type="Proteomes" id="UP000571084">
    <property type="component" value="Unassembled WGS sequence"/>
</dbReference>
<keyword evidence="1" id="KW-0812">Transmembrane</keyword>
<name>A0A840RVJ3_9BURK</name>
<proteinExistence type="predicted"/>
<evidence type="ECO:0000313" key="3">
    <source>
        <dbReference type="Proteomes" id="UP000571084"/>
    </source>
</evidence>
<dbReference type="EMBL" id="JACHHQ010000020">
    <property type="protein sequence ID" value="MBB5202657.1"/>
    <property type="molecule type" value="Genomic_DNA"/>
</dbReference>
<keyword evidence="1" id="KW-0472">Membrane</keyword>
<evidence type="ECO:0000256" key="1">
    <source>
        <dbReference type="SAM" id="Phobius"/>
    </source>
</evidence>
<sequence length="180" mass="18654">MSASFQIVFSPISARLPFLLSNELKLSPTFTGLYLSIASAAMASGLFLSSRLISSGSSQKTLWLGWTTMCTGLVCMLLQQLFGVACIVAGVIFVQSALGFIIVPCTGDTLSSFPFPNRGKASGLFGFVNAIVSGLSVAFAGAFNITNAAAAIALTATSLILIAALLMAHPNKKGWTSPPP</sequence>
<feature type="transmembrane region" description="Helical" evidence="1">
    <location>
        <begin position="122"/>
        <end position="143"/>
    </location>
</feature>
<gene>
    <name evidence="2" type="ORF">HNR39_004527</name>
</gene>